<gene>
    <name evidence="2" type="ORF">Achr_32300</name>
</gene>
<dbReference type="AlphaFoldDB" id="A0A0C4WJF4"/>
<dbReference type="Gene3D" id="1.10.3680.10">
    <property type="entry name" value="TerB-like"/>
    <property type="match status" value="1"/>
</dbReference>
<proteinExistence type="predicted"/>
<dbReference type="SUPFAM" id="SSF158682">
    <property type="entry name" value="TerB-like"/>
    <property type="match status" value="1"/>
</dbReference>
<reference evidence="2 3" key="1">
    <citation type="journal article" date="2015" name="PLoS ONE">
        <title>Azotobacter Genomes: The Genome of Azotobacter chroococcum NCIMB 8003 (ATCC 4412).</title>
        <authorList>
            <person name="Robson R.L."/>
            <person name="Jones R."/>
            <person name="Robson R.M."/>
            <person name="Schwartz A."/>
            <person name="Richardson T.H."/>
        </authorList>
    </citation>
    <scope>NUCLEOTIDE SEQUENCE [LARGE SCALE GENOMIC DNA]</scope>
    <source>
        <strain evidence="2 3">NCIMB 8003</strain>
    </source>
</reference>
<dbReference type="Pfam" id="PF05099">
    <property type="entry name" value="TerB"/>
    <property type="match status" value="1"/>
</dbReference>
<protein>
    <submittedName>
        <fullName evidence="2">Tellurium resistance protein TerB</fullName>
    </submittedName>
</protein>
<dbReference type="InterPro" id="IPR029024">
    <property type="entry name" value="TerB-like"/>
</dbReference>
<evidence type="ECO:0000313" key="3">
    <source>
        <dbReference type="Proteomes" id="UP000068210"/>
    </source>
</evidence>
<dbReference type="InterPro" id="IPR007791">
    <property type="entry name" value="DjlA_N"/>
</dbReference>
<sequence length="149" mass="16259">MLDWLKSNTAAAREKLATEVTKFRNREFMEAVVAGCALVAAADGSISSSEKQKMIGFIQNSNELKVFELNEVIKAFTDICLKFEFDAEIGRAEALRTVCKLRGKDDAARLLVRVCCAIGNSDGNFDEGERAVCRSICAELGLNPGDFGL</sequence>
<dbReference type="HOGENOM" id="CLU_127140_0_0_6"/>
<accession>A0A0C4WJF4</accession>
<dbReference type="STRING" id="1328314.Achr_32300"/>
<organism evidence="2 3">
    <name type="scientific">Azotobacter chroococcum NCIMB 8003</name>
    <dbReference type="NCBI Taxonomy" id="1328314"/>
    <lineage>
        <taxon>Bacteria</taxon>
        <taxon>Pseudomonadati</taxon>
        <taxon>Pseudomonadota</taxon>
        <taxon>Gammaproteobacteria</taxon>
        <taxon>Pseudomonadales</taxon>
        <taxon>Pseudomonadaceae</taxon>
        <taxon>Azotobacter</taxon>
    </lineage>
</organism>
<evidence type="ECO:0000259" key="1">
    <source>
        <dbReference type="Pfam" id="PF05099"/>
    </source>
</evidence>
<evidence type="ECO:0000313" key="2">
    <source>
        <dbReference type="EMBL" id="AJE22638.1"/>
    </source>
</evidence>
<name>A0A0C4WJF4_9GAMM</name>
<feature type="domain" description="Co-chaperone DjlA N-terminal" evidence="1">
    <location>
        <begin position="30"/>
        <end position="147"/>
    </location>
</feature>
<dbReference type="EMBL" id="CP010415">
    <property type="protein sequence ID" value="AJE22638.1"/>
    <property type="molecule type" value="Genomic_DNA"/>
</dbReference>
<dbReference type="RefSeq" id="WP_039805848.1">
    <property type="nucleotide sequence ID" value="NZ_CP010415.1"/>
</dbReference>
<dbReference type="CDD" id="cd07176">
    <property type="entry name" value="terB"/>
    <property type="match status" value="1"/>
</dbReference>
<dbReference type="Proteomes" id="UP000068210">
    <property type="component" value="Chromosome"/>
</dbReference>
<keyword evidence="3" id="KW-1185">Reference proteome</keyword>
<dbReference type="KEGG" id="acx:Achr_32300"/>